<organism evidence="1 2">
    <name type="scientific">Paenibacillus phytorum</name>
    <dbReference type="NCBI Taxonomy" id="2654977"/>
    <lineage>
        <taxon>Bacteria</taxon>
        <taxon>Bacillati</taxon>
        <taxon>Bacillota</taxon>
        <taxon>Bacilli</taxon>
        <taxon>Bacillales</taxon>
        <taxon>Paenibacillaceae</taxon>
        <taxon>Paenibacillus</taxon>
    </lineage>
</organism>
<accession>A0ABX1Y7F8</accession>
<comment type="caution">
    <text evidence="1">The sequence shown here is derived from an EMBL/GenBank/DDBJ whole genome shotgun (WGS) entry which is preliminary data.</text>
</comment>
<dbReference type="InterPro" id="IPR011045">
    <property type="entry name" value="N2O_reductase_N"/>
</dbReference>
<keyword evidence="2" id="KW-1185">Reference proteome</keyword>
<dbReference type="InterPro" id="IPR011964">
    <property type="entry name" value="YVTN_b-propeller_repeat"/>
</dbReference>
<proteinExistence type="predicted"/>
<dbReference type="PANTHER" id="PTHR47197:SF3">
    <property type="entry name" value="DIHYDRO-HEME D1 DEHYDROGENASE"/>
    <property type="match status" value="1"/>
</dbReference>
<dbReference type="Proteomes" id="UP000616779">
    <property type="component" value="Unassembled WGS sequence"/>
</dbReference>
<gene>
    <name evidence="1" type="ORF">GC098_36720</name>
</gene>
<dbReference type="SUPFAM" id="SSF50974">
    <property type="entry name" value="Nitrous oxide reductase, N-terminal domain"/>
    <property type="match status" value="1"/>
</dbReference>
<dbReference type="InterPro" id="IPR051200">
    <property type="entry name" value="Host-pathogen_enzymatic-act"/>
</dbReference>
<protein>
    <recommendedName>
        <fullName evidence="3">YncE family protein</fullName>
    </recommendedName>
</protein>
<evidence type="ECO:0000313" key="2">
    <source>
        <dbReference type="Proteomes" id="UP000616779"/>
    </source>
</evidence>
<dbReference type="Gene3D" id="2.130.10.10">
    <property type="entry name" value="YVTN repeat-like/Quinoprotein amine dehydrogenase"/>
    <property type="match status" value="1"/>
</dbReference>
<dbReference type="EMBL" id="WHOA01000248">
    <property type="protein sequence ID" value="NOU76845.1"/>
    <property type="molecule type" value="Genomic_DNA"/>
</dbReference>
<evidence type="ECO:0000313" key="1">
    <source>
        <dbReference type="EMBL" id="NOU76845.1"/>
    </source>
</evidence>
<dbReference type="InterPro" id="IPR015943">
    <property type="entry name" value="WD40/YVTN_repeat-like_dom_sf"/>
</dbReference>
<name>A0ABX1Y7F8_9BACL</name>
<sequence length="61" mass="6383">MIATIPVGIKPGIVAITQNSKYAYVANFGENTVSVIRIRDNKVIDTITVGNAASGLAIIPL</sequence>
<evidence type="ECO:0008006" key="3">
    <source>
        <dbReference type="Google" id="ProtNLM"/>
    </source>
</evidence>
<dbReference type="PANTHER" id="PTHR47197">
    <property type="entry name" value="PROTEIN NIRF"/>
    <property type="match status" value="1"/>
</dbReference>
<reference evidence="1 2" key="1">
    <citation type="submission" date="2019-10" db="EMBL/GenBank/DDBJ databases">
        <title>Description of Paenibacillus terrestris sp. nov.</title>
        <authorList>
            <person name="Carlier A."/>
            <person name="Qi S."/>
        </authorList>
    </citation>
    <scope>NUCLEOTIDE SEQUENCE [LARGE SCALE GENOMIC DNA]</scope>
    <source>
        <strain evidence="1 2">LMG 31458</strain>
    </source>
</reference>
<dbReference type="RefSeq" id="WP_376774066.1">
    <property type="nucleotide sequence ID" value="NZ_WHOA01000248.1"/>
</dbReference>
<dbReference type="NCBIfam" id="TIGR02276">
    <property type="entry name" value="beta_rpt_yvtn"/>
    <property type="match status" value="1"/>
</dbReference>